<evidence type="ECO:0000256" key="1">
    <source>
        <dbReference type="SAM" id="SignalP"/>
    </source>
</evidence>
<comment type="caution">
    <text evidence="3">The sequence shown here is derived from an EMBL/GenBank/DDBJ whole genome shotgun (WGS) entry which is preliminary data.</text>
</comment>
<evidence type="ECO:0000259" key="2">
    <source>
        <dbReference type="Pfam" id="PF06452"/>
    </source>
</evidence>
<feature type="chain" id="PRO_5043808360" description="Carbohydrate-binding domain-containing protein" evidence="1">
    <location>
        <begin position="19"/>
        <end position="379"/>
    </location>
</feature>
<dbReference type="InterPro" id="IPR010502">
    <property type="entry name" value="Carb-bd_dom_fam9"/>
</dbReference>
<organism evidence="3 4">
    <name type="scientific">Lagenidium giganteum</name>
    <dbReference type="NCBI Taxonomy" id="4803"/>
    <lineage>
        <taxon>Eukaryota</taxon>
        <taxon>Sar</taxon>
        <taxon>Stramenopiles</taxon>
        <taxon>Oomycota</taxon>
        <taxon>Peronosporomycetes</taxon>
        <taxon>Pythiales</taxon>
        <taxon>Pythiaceae</taxon>
    </lineage>
</organism>
<keyword evidence="4" id="KW-1185">Reference proteome</keyword>
<dbReference type="Pfam" id="PF06452">
    <property type="entry name" value="CBM9_1"/>
    <property type="match status" value="1"/>
</dbReference>
<evidence type="ECO:0000313" key="4">
    <source>
        <dbReference type="Proteomes" id="UP001146120"/>
    </source>
</evidence>
<dbReference type="PANTHER" id="PTHR35532:SF5">
    <property type="entry name" value="CARBOHYDRATE-BINDING DOMAIN-CONTAINING PROTEIN"/>
    <property type="match status" value="1"/>
</dbReference>
<evidence type="ECO:0000313" key="3">
    <source>
        <dbReference type="EMBL" id="DBA04936.1"/>
    </source>
</evidence>
<reference evidence="3" key="1">
    <citation type="submission" date="2022-11" db="EMBL/GenBank/DDBJ databases">
        <authorList>
            <person name="Morgan W.R."/>
            <person name="Tartar A."/>
        </authorList>
    </citation>
    <scope>NUCLEOTIDE SEQUENCE</scope>
    <source>
        <strain evidence="3">ARSEF 373</strain>
    </source>
</reference>
<dbReference type="EMBL" id="DAKRPA010000004">
    <property type="protein sequence ID" value="DBA04936.1"/>
    <property type="molecule type" value="Genomic_DNA"/>
</dbReference>
<dbReference type="CDD" id="cd09620">
    <property type="entry name" value="CBM9_like_3"/>
    <property type="match status" value="1"/>
</dbReference>
<feature type="signal peptide" evidence="1">
    <location>
        <begin position="1"/>
        <end position="18"/>
    </location>
</feature>
<keyword evidence="1" id="KW-0732">Signal</keyword>
<protein>
    <recommendedName>
        <fullName evidence="2">Carbohydrate-binding domain-containing protein</fullName>
    </recommendedName>
</protein>
<dbReference type="GO" id="GO:0004553">
    <property type="term" value="F:hydrolase activity, hydrolyzing O-glycosyl compounds"/>
    <property type="evidence" value="ECO:0007669"/>
    <property type="project" value="InterPro"/>
</dbReference>
<dbReference type="SUPFAM" id="SSF49344">
    <property type="entry name" value="CBD9-like"/>
    <property type="match status" value="1"/>
</dbReference>
<dbReference type="Proteomes" id="UP001146120">
    <property type="component" value="Unassembled WGS sequence"/>
</dbReference>
<feature type="domain" description="Carbohydrate-binding" evidence="2">
    <location>
        <begin position="43"/>
        <end position="155"/>
    </location>
</feature>
<sequence>MRLAPVVLALAAAARAAATKCSFDDTHPKRYAAFHTAPGAITIDGKLDEAAWGDVAWTDAFMDIEGPAHSPQPWFATRVKMRYDNEFLYVGAHLEETSVWANQTQRNTVVFHDNDFEVFVDPTGSTHWYKEFEVNALNTTWNLLLNKPYRNGGGENSTRVDPEHGFDMFGKGMKSAVYMEGKPNDPAANLTYWTVEVALPLKELAKYTPAVVPPAPNSFWRINFSRVEWWTKIVNGHYEKLPNKAEENWVWSPQYAIAMHMPERWGYVQFRPPHEAPAKDAVVPLDPEWSVRYVSFQYFYAQYAFHDANKHYASSLDELRPFFKEDPRALPCLHVVDIALPSQEEYQARVAVKDDVRWIATIQSDSFISVAQRATIAWE</sequence>
<dbReference type="AlphaFoldDB" id="A0AAV2ZFX4"/>
<reference evidence="3" key="2">
    <citation type="journal article" date="2023" name="Microbiol Resour">
        <title>Decontamination and Annotation of the Draft Genome Sequence of the Oomycete Lagenidium giganteum ARSEF 373.</title>
        <authorList>
            <person name="Morgan W.R."/>
            <person name="Tartar A."/>
        </authorList>
    </citation>
    <scope>NUCLEOTIDE SEQUENCE</scope>
    <source>
        <strain evidence="3">ARSEF 373</strain>
    </source>
</reference>
<accession>A0AAV2ZFX4</accession>
<proteinExistence type="predicted"/>
<dbReference type="Gene3D" id="2.60.40.1190">
    <property type="match status" value="1"/>
</dbReference>
<gene>
    <name evidence="3" type="ORF">N0F65_006938</name>
</gene>
<dbReference type="PANTHER" id="PTHR35532">
    <property type="entry name" value="SIMILAR TO POLYHYDROXYALKANOATE DEPOLYMERASE"/>
    <property type="match status" value="1"/>
</dbReference>
<name>A0AAV2ZFX4_9STRA</name>
<dbReference type="GO" id="GO:0016052">
    <property type="term" value="P:carbohydrate catabolic process"/>
    <property type="evidence" value="ECO:0007669"/>
    <property type="project" value="InterPro"/>
</dbReference>
<dbReference type="GO" id="GO:0030246">
    <property type="term" value="F:carbohydrate binding"/>
    <property type="evidence" value="ECO:0007669"/>
    <property type="project" value="InterPro"/>
</dbReference>